<name>A0A0K9Q423_ZOSMR</name>
<dbReference type="InterPro" id="IPR006868">
    <property type="entry name" value="DUF630"/>
</dbReference>
<protein>
    <recommendedName>
        <fullName evidence="6">DUF632 domain-containing protein</fullName>
    </recommendedName>
</protein>
<dbReference type="EMBL" id="LFYR01000192">
    <property type="protein sequence ID" value="KMZ75200.1"/>
    <property type="molecule type" value="Genomic_DNA"/>
</dbReference>
<feature type="domain" description="DUF632" evidence="2">
    <location>
        <begin position="312"/>
        <end position="531"/>
    </location>
</feature>
<dbReference type="InterPro" id="IPR006867">
    <property type="entry name" value="DUF632"/>
</dbReference>
<organism evidence="4 5">
    <name type="scientific">Zostera marina</name>
    <name type="common">Eelgrass</name>
    <dbReference type="NCBI Taxonomy" id="29655"/>
    <lineage>
        <taxon>Eukaryota</taxon>
        <taxon>Viridiplantae</taxon>
        <taxon>Streptophyta</taxon>
        <taxon>Embryophyta</taxon>
        <taxon>Tracheophyta</taxon>
        <taxon>Spermatophyta</taxon>
        <taxon>Magnoliopsida</taxon>
        <taxon>Liliopsida</taxon>
        <taxon>Zosteraceae</taxon>
        <taxon>Zostera</taxon>
    </lineage>
</organism>
<dbReference type="AlphaFoldDB" id="A0A0K9Q423"/>
<proteinExistence type="predicted"/>
<evidence type="ECO:0008006" key="6">
    <source>
        <dbReference type="Google" id="ProtNLM"/>
    </source>
</evidence>
<dbReference type="SMR" id="A0A0K9Q423"/>
<evidence type="ECO:0000259" key="3">
    <source>
        <dbReference type="Pfam" id="PF04783"/>
    </source>
</evidence>
<evidence type="ECO:0000313" key="4">
    <source>
        <dbReference type="EMBL" id="KMZ75200.1"/>
    </source>
</evidence>
<feature type="compositionally biased region" description="Low complexity" evidence="1">
    <location>
        <begin position="68"/>
        <end position="77"/>
    </location>
</feature>
<feature type="compositionally biased region" description="Pro residues" evidence="1">
    <location>
        <begin position="171"/>
        <end position="180"/>
    </location>
</feature>
<evidence type="ECO:0000313" key="5">
    <source>
        <dbReference type="Proteomes" id="UP000036987"/>
    </source>
</evidence>
<dbReference type="Pfam" id="PF04783">
    <property type="entry name" value="DUF630"/>
    <property type="match status" value="1"/>
</dbReference>
<dbReference type="Pfam" id="PF04782">
    <property type="entry name" value="DUF632"/>
    <property type="match status" value="1"/>
</dbReference>
<evidence type="ECO:0000256" key="1">
    <source>
        <dbReference type="SAM" id="MobiDB-lite"/>
    </source>
</evidence>
<feature type="domain" description="DUF630" evidence="3">
    <location>
        <begin position="1"/>
        <end position="60"/>
    </location>
</feature>
<keyword evidence="5" id="KW-1185">Reference proteome</keyword>
<evidence type="ECO:0000259" key="2">
    <source>
        <dbReference type="Pfam" id="PF04782"/>
    </source>
</evidence>
<dbReference type="PANTHER" id="PTHR21450:SF2">
    <property type="entry name" value="FAMILY PROTEIN, PUTATIVE (DUF630 AND DUF632)-RELATED"/>
    <property type="match status" value="1"/>
</dbReference>
<reference evidence="5" key="1">
    <citation type="journal article" date="2016" name="Nature">
        <title>The genome of the seagrass Zostera marina reveals angiosperm adaptation to the sea.</title>
        <authorList>
            <person name="Olsen J.L."/>
            <person name="Rouze P."/>
            <person name="Verhelst B."/>
            <person name="Lin Y.-C."/>
            <person name="Bayer T."/>
            <person name="Collen J."/>
            <person name="Dattolo E."/>
            <person name="De Paoli E."/>
            <person name="Dittami S."/>
            <person name="Maumus F."/>
            <person name="Michel G."/>
            <person name="Kersting A."/>
            <person name="Lauritano C."/>
            <person name="Lohaus R."/>
            <person name="Toepel M."/>
            <person name="Tonon T."/>
            <person name="Vanneste K."/>
            <person name="Amirebrahimi M."/>
            <person name="Brakel J."/>
            <person name="Bostroem C."/>
            <person name="Chovatia M."/>
            <person name="Grimwood J."/>
            <person name="Jenkins J.W."/>
            <person name="Jueterbock A."/>
            <person name="Mraz A."/>
            <person name="Stam W.T."/>
            <person name="Tice H."/>
            <person name="Bornberg-Bauer E."/>
            <person name="Green P.J."/>
            <person name="Pearson G.A."/>
            <person name="Procaccini G."/>
            <person name="Duarte C.M."/>
            <person name="Schmutz J."/>
            <person name="Reusch T.B.H."/>
            <person name="Van de Peer Y."/>
        </authorList>
    </citation>
    <scope>NUCLEOTIDE SEQUENCE [LARGE SCALE GENOMIC DNA]</scope>
    <source>
        <strain evidence="5">cv. Finnish</strain>
    </source>
</reference>
<feature type="region of interest" description="Disordered" evidence="1">
    <location>
        <begin position="163"/>
        <end position="184"/>
    </location>
</feature>
<dbReference type="Proteomes" id="UP000036987">
    <property type="component" value="Unassembled WGS sequence"/>
</dbReference>
<gene>
    <name evidence="4" type="ORF">ZOSMA_117G00180</name>
</gene>
<dbReference type="PANTHER" id="PTHR21450">
    <property type="entry name" value="PROTEIN ALTERED PHOSPHATE STARVATION RESPONSE 1"/>
    <property type="match status" value="1"/>
</dbReference>
<dbReference type="OrthoDB" id="1088490at2759"/>
<sequence length="628" mass="70964">MGCGGSKSNRRSTAIKPISRCKDWRKQIKRVIGAREAFERAHDAYNNGLCNVGVAIQQFVLNDLSVSSSSSSEYSKTNTEKSKTGKKNTNTSSSPLHSLAEEEGEEDLISHTTFEDCRSNLSDDDGKKQQLHGNLHGYHTYAKNGDFFSIFEEYPFCSKIKTSPSPKLATSPPPPTPLPPGEESAGWEFLNPFDTYDHDYYSRYKIGFIEGSINSTEVREKEGIPELESISEDDDGNVVIHNLSEVMKSPTKKSVIFEVESSLQTEESGPPSLQTALYVQGNRDTRKVAVEIEEHFVAASRSSDDIISCKPTVLDILFVWESKLFEEVKNVEKLRITYDKKFRKLDHLSQTGGEEDQKIGSTKSSMHDLLIQIEISIRSINLISQTIHKMVKKELQDHLVELFKGFKKMWSCSLECHQKQLLATTETKTCNVTWKMATDAKATAQLEQEFLNWSLRFSKWIKTQRSYIKSILDWVEFLVNDKEVGKTAVGGVFLSNEAPCIFVLCKDWMKLMNGVSEDGVIASMNASAGTMHDLLEMQDLEKYPYKRRSRSMMMRWLGWMCSPTFNSKDLETSEAKEKHGEIVRQLNGEASRILRTCLIPILHALGCFIKNTSTSYEELGAGSLFQID</sequence>
<comment type="caution">
    <text evidence="4">The sequence shown here is derived from an EMBL/GenBank/DDBJ whole genome shotgun (WGS) entry which is preliminary data.</text>
</comment>
<accession>A0A0K9Q423</accession>
<feature type="region of interest" description="Disordered" evidence="1">
    <location>
        <begin position="68"/>
        <end position="107"/>
    </location>
</feature>